<comment type="caution">
    <text evidence="1">The sequence shown here is derived from an EMBL/GenBank/DDBJ whole genome shotgun (WGS) entry which is preliminary data.</text>
</comment>
<dbReference type="PANTHER" id="PTHR47913:SF1">
    <property type="entry name" value="OS01G0167750 PROTEIN"/>
    <property type="match status" value="1"/>
</dbReference>
<dbReference type="OrthoDB" id="185373at2759"/>
<dbReference type="Proteomes" id="UP000886520">
    <property type="component" value="Chromosome 9"/>
</dbReference>
<evidence type="ECO:0000313" key="1">
    <source>
        <dbReference type="EMBL" id="KAI5075076.1"/>
    </source>
</evidence>
<keyword evidence="2" id="KW-1185">Reference proteome</keyword>
<name>A0A9D4UW80_ADICA</name>
<dbReference type="EMBL" id="JABFUD020000009">
    <property type="protein sequence ID" value="KAI5075076.1"/>
    <property type="molecule type" value="Genomic_DNA"/>
</dbReference>
<dbReference type="PANTHER" id="PTHR47913">
    <property type="entry name" value="OS01G0167750 PROTEIN"/>
    <property type="match status" value="1"/>
</dbReference>
<protein>
    <submittedName>
        <fullName evidence="1">Uncharacterized protein</fullName>
    </submittedName>
</protein>
<reference evidence="1" key="1">
    <citation type="submission" date="2021-01" db="EMBL/GenBank/DDBJ databases">
        <title>Adiantum capillus-veneris genome.</title>
        <authorList>
            <person name="Fang Y."/>
            <person name="Liao Q."/>
        </authorList>
    </citation>
    <scope>NUCLEOTIDE SEQUENCE</scope>
    <source>
        <strain evidence="1">H3</strain>
        <tissue evidence="1">Leaf</tissue>
    </source>
</reference>
<accession>A0A9D4UW80</accession>
<proteinExistence type="predicted"/>
<sequence length="202" mass="23316">MERLEEMKEHFHWPTKQFMPALQAAGKSEAAAILLEISSVSSSSDNELIESLDDEDMGDSECSLSEWRAISCFNLGFDVNTFAQALPTWDSKVEEMLEQANIHWQRHLVMGILKRVKNVDVLWPFFHWLKNKVGYKHDSYSRSEGMKFTVPMFNRVMRYYVGTGEGDRVFRFKLITEVGLEPNRISYNSRSVPAQIVDALQT</sequence>
<dbReference type="InterPro" id="IPR044175">
    <property type="entry name" value="At5g66631-like"/>
</dbReference>
<gene>
    <name evidence="1" type="ORF">GOP47_0009152</name>
</gene>
<evidence type="ECO:0000313" key="2">
    <source>
        <dbReference type="Proteomes" id="UP000886520"/>
    </source>
</evidence>
<organism evidence="1 2">
    <name type="scientific">Adiantum capillus-veneris</name>
    <name type="common">Maidenhair fern</name>
    <dbReference type="NCBI Taxonomy" id="13818"/>
    <lineage>
        <taxon>Eukaryota</taxon>
        <taxon>Viridiplantae</taxon>
        <taxon>Streptophyta</taxon>
        <taxon>Embryophyta</taxon>
        <taxon>Tracheophyta</taxon>
        <taxon>Polypodiopsida</taxon>
        <taxon>Polypodiidae</taxon>
        <taxon>Polypodiales</taxon>
        <taxon>Pteridineae</taxon>
        <taxon>Pteridaceae</taxon>
        <taxon>Vittarioideae</taxon>
        <taxon>Adiantum</taxon>
    </lineage>
</organism>
<dbReference type="AlphaFoldDB" id="A0A9D4UW80"/>